<evidence type="ECO:0000313" key="7">
    <source>
        <dbReference type="Proteomes" id="UP000716004"/>
    </source>
</evidence>
<organism evidence="5 7">
    <name type="scientific">Candidatus Sysuiplasma superficiale</name>
    <dbReference type="NCBI Taxonomy" id="2823368"/>
    <lineage>
        <taxon>Archaea</taxon>
        <taxon>Methanobacteriati</taxon>
        <taxon>Thermoplasmatota</taxon>
        <taxon>Thermoplasmata</taxon>
        <taxon>Candidatus Sysuiplasmatales</taxon>
        <taxon>Candidatus Sysuiplasmataceae</taxon>
        <taxon>Candidatus Sysuiplasma</taxon>
    </lineage>
</organism>
<dbReference type="InterPro" id="IPR012340">
    <property type="entry name" value="NA-bd_OB-fold"/>
</dbReference>
<name>A0A8J7YQ78_9ARCH</name>
<evidence type="ECO:0000256" key="1">
    <source>
        <dbReference type="ARBA" id="ARBA00022555"/>
    </source>
</evidence>
<dbReference type="FunFam" id="2.40.50.140:FF:000165">
    <property type="entry name" value="Chaperone CsaA"/>
    <property type="match status" value="1"/>
</dbReference>
<evidence type="ECO:0000313" key="6">
    <source>
        <dbReference type="EMBL" id="MBX8643457.1"/>
    </source>
</evidence>
<dbReference type="EMBL" id="JAGVSJ010000009">
    <property type="protein sequence ID" value="MBX8631806.1"/>
    <property type="molecule type" value="Genomic_DNA"/>
</dbReference>
<dbReference type="NCBIfam" id="NF007494">
    <property type="entry name" value="PRK10089.1-3"/>
    <property type="match status" value="1"/>
</dbReference>
<sequence length="111" mass="12127">MSDEIDISTFNSVDIRTGKIVEASYFTGARKPAYKLLIDFGPLGMKKSSAQITDFYEPEQLIGKNVVAVVNLKPRQIANYISEVLVLGVPIEGGVVLLCPERDVSPGQRIS</sequence>
<keyword evidence="1 3" id="KW-0820">tRNA-binding</keyword>
<dbReference type="InterPro" id="IPR051270">
    <property type="entry name" value="Tyrosine-tRNA_ligase_regulator"/>
</dbReference>
<proteinExistence type="predicted"/>
<keyword evidence="2 3" id="KW-0694">RNA-binding</keyword>
<gene>
    <name evidence="5" type="ORF">J9259_04715</name>
    <name evidence="6" type="ORF">KIY12_01825</name>
</gene>
<comment type="caution">
    <text evidence="5">The sequence shown here is derived from an EMBL/GenBank/DDBJ whole genome shotgun (WGS) entry which is preliminary data.</text>
</comment>
<dbReference type="CDD" id="cd02798">
    <property type="entry name" value="tRNA_bind_CsaA"/>
    <property type="match status" value="1"/>
</dbReference>
<evidence type="ECO:0000256" key="2">
    <source>
        <dbReference type="ARBA" id="ARBA00022884"/>
    </source>
</evidence>
<evidence type="ECO:0000313" key="5">
    <source>
        <dbReference type="EMBL" id="MBX8631806.1"/>
    </source>
</evidence>
<dbReference type="PANTHER" id="PTHR11586:SF37">
    <property type="entry name" value="TRNA-BINDING DOMAIN-CONTAINING PROTEIN"/>
    <property type="match status" value="1"/>
</dbReference>
<dbReference type="EMBL" id="JAHEAC010000008">
    <property type="protein sequence ID" value="MBX8643457.1"/>
    <property type="molecule type" value="Genomic_DNA"/>
</dbReference>
<dbReference type="GO" id="GO:0000049">
    <property type="term" value="F:tRNA binding"/>
    <property type="evidence" value="ECO:0007669"/>
    <property type="project" value="UniProtKB-UniRule"/>
</dbReference>
<dbReference type="NCBIfam" id="NF007495">
    <property type="entry name" value="PRK10089.1-4"/>
    <property type="match status" value="1"/>
</dbReference>
<reference evidence="5" key="1">
    <citation type="submission" date="2021-04" db="EMBL/GenBank/DDBJ databases">
        <title>Genomic insights into ecological role and evolution of a novel Thermoplasmata order Candidatus Sysuiplasmatales.</title>
        <authorList>
            <person name="Yuan Y."/>
        </authorList>
    </citation>
    <scope>NUCLEOTIDE SEQUENCE</scope>
    <source>
        <strain evidence="6">TUT19-bin139</strain>
        <strain evidence="5">YP2-bin.285</strain>
    </source>
</reference>
<dbReference type="Proteomes" id="UP000750197">
    <property type="component" value="Unassembled WGS sequence"/>
</dbReference>
<dbReference type="Proteomes" id="UP000716004">
    <property type="component" value="Unassembled WGS sequence"/>
</dbReference>
<accession>A0A8J7YQ78</accession>
<dbReference type="NCBIfam" id="TIGR02222">
    <property type="entry name" value="chap_CsaA"/>
    <property type="match status" value="1"/>
</dbReference>
<dbReference type="Pfam" id="PF01588">
    <property type="entry name" value="tRNA_bind"/>
    <property type="match status" value="1"/>
</dbReference>
<dbReference type="AlphaFoldDB" id="A0A8J7YQ78"/>
<protein>
    <submittedName>
        <fullName evidence="5">tRNA-binding protein</fullName>
    </submittedName>
</protein>
<evidence type="ECO:0000259" key="4">
    <source>
        <dbReference type="PROSITE" id="PS50886"/>
    </source>
</evidence>
<dbReference type="Gene3D" id="2.40.50.140">
    <property type="entry name" value="Nucleic acid-binding proteins"/>
    <property type="match status" value="1"/>
</dbReference>
<dbReference type="SUPFAM" id="SSF50249">
    <property type="entry name" value="Nucleic acid-binding proteins"/>
    <property type="match status" value="1"/>
</dbReference>
<dbReference type="PROSITE" id="PS50886">
    <property type="entry name" value="TRBD"/>
    <property type="match status" value="1"/>
</dbReference>
<dbReference type="InterPro" id="IPR002547">
    <property type="entry name" value="tRNA-bd_dom"/>
</dbReference>
<dbReference type="PANTHER" id="PTHR11586">
    <property type="entry name" value="TRNA-AMINOACYLATION COFACTOR ARC1 FAMILY MEMBER"/>
    <property type="match status" value="1"/>
</dbReference>
<evidence type="ECO:0000256" key="3">
    <source>
        <dbReference type="PROSITE-ProRule" id="PRU00209"/>
    </source>
</evidence>
<dbReference type="InterPro" id="IPR008231">
    <property type="entry name" value="CsaA"/>
</dbReference>
<feature type="domain" description="TRNA-binding" evidence="4">
    <location>
        <begin position="9"/>
        <end position="111"/>
    </location>
</feature>